<gene>
    <name evidence="1" type="ORF">HHI36_013240</name>
</gene>
<comment type="caution">
    <text evidence="1">The sequence shown here is derived from an EMBL/GenBank/DDBJ whole genome shotgun (WGS) entry which is preliminary data.</text>
</comment>
<evidence type="ECO:0000313" key="1">
    <source>
        <dbReference type="EMBL" id="KAL3277899.1"/>
    </source>
</evidence>
<sequence>MKDTRSKLARWSLFLQEFSFTIEHCPGRENELADALSRHPEPVHLPEELVCEEALVPPQFAAEEPATPALCIAEADDLFTEVGEAQKADQRIRQIVQKWKLKSRTGPTEGGGRAFLQLYTLHNDLLWRNHDERRLLVVPSTLQ</sequence>
<evidence type="ECO:0000313" key="2">
    <source>
        <dbReference type="Proteomes" id="UP001516400"/>
    </source>
</evidence>
<dbReference type="Proteomes" id="UP001516400">
    <property type="component" value="Unassembled WGS sequence"/>
</dbReference>
<protein>
    <recommendedName>
        <fullName evidence="3">Reverse transcriptase RNase H-like domain-containing protein</fullName>
    </recommendedName>
</protein>
<reference evidence="1 2" key="1">
    <citation type="journal article" date="2021" name="BMC Biol.">
        <title>Horizontally acquired antibacterial genes associated with adaptive radiation of ladybird beetles.</title>
        <authorList>
            <person name="Li H.S."/>
            <person name="Tang X.F."/>
            <person name="Huang Y.H."/>
            <person name="Xu Z.Y."/>
            <person name="Chen M.L."/>
            <person name="Du X.Y."/>
            <person name="Qiu B.Y."/>
            <person name="Chen P.T."/>
            <person name="Zhang W."/>
            <person name="Slipinski A."/>
            <person name="Escalona H.E."/>
            <person name="Waterhouse R.M."/>
            <person name="Zwick A."/>
            <person name="Pang H."/>
        </authorList>
    </citation>
    <scope>NUCLEOTIDE SEQUENCE [LARGE SCALE GENOMIC DNA]</scope>
    <source>
        <strain evidence="1">SYSU2018</strain>
    </source>
</reference>
<dbReference type="EMBL" id="JABFTP020000103">
    <property type="protein sequence ID" value="KAL3277899.1"/>
    <property type="molecule type" value="Genomic_DNA"/>
</dbReference>
<dbReference type="AlphaFoldDB" id="A0ABD2NH20"/>
<keyword evidence="2" id="KW-1185">Reference proteome</keyword>
<organism evidence="1 2">
    <name type="scientific">Cryptolaemus montrouzieri</name>
    <dbReference type="NCBI Taxonomy" id="559131"/>
    <lineage>
        <taxon>Eukaryota</taxon>
        <taxon>Metazoa</taxon>
        <taxon>Ecdysozoa</taxon>
        <taxon>Arthropoda</taxon>
        <taxon>Hexapoda</taxon>
        <taxon>Insecta</taxon>
        <taxon>Pterygota</taxon>
        <taxon>Neoptera</taxon>
        <taxon>Endopterygota</taxon>
        <taxon>Coleoptera</taxon>
        <taxon>Polyphaga</taxon>
        <taxon>Cucujiformia</taxon>
        <taxon>Coccinelloidea</taxon>
        <taxon>Coccinellidae</taxon>
        <taxon>Scymninae</taxon>
        <taxon>Scymnini</taxon>
        <taxon>Cryptolaemus</taxon>
    </lineage>
</organism>
<name>A0ABD2NH20_9CUCU</name>
<accession>A0ABD2NH20</accession>
<proteinExistence type="predicted"/>
<evidence type="ECO:0008006" key="3">
    <source>
        <dbReference type="Google" id="ProtNLM"/>
    </source>
</evidence>